<name>A0A6J4VR33_9BACT</name>
<reference evidence="1" key="1">
    <citation type="submission" date="2020-02" db="EMBL/GenBank/DDBJ databases">
        <authorList>
            <person name="Meier V. D."/>
        </authorList>
    </citation>
    <scope>NUCLEOTIDE SEQUENCE</scope>
    <source>
        <strain evidence="1">AVDCRST_MAG88</strain>
    </source>
</reference>
<evidence type="ECO:0008006" key="2">
    <source>
        <dbReference type="Google" id="ProtNLM"/>
    </source>
</evidence>
<proteinExistence type="predicted"/>
<organism evidence="1">
    <name type="scientific">uncultured Thermomicrobiales bacterium</name>
    <dbReference type="NCBI Taxonomy" id="1645740"/>
    <lineage>
        <taxon>Bacteria</taxon>
        <taxon>Pseudomonadati</taxon>
        <taxon>Thermomicrobiota</taxon>
        <taxon>Thermomicrobia</taxon>
        <taxon>Thermomicrobiales</taxon>
        <taxon>environmental samples</taxon>
    </lineage>
</organism>
<accession>A0A6J4VR33</accession>
<evidence type="ECO:0000313" key="1">
    <source>
        <dbReference type="EMBL" id="CAA9585122.1"/>
    </source>
</evidence>
<sequence>MSIAFIGATGGTGRHVVEQALPGRRCRSPCRQSARDRLAWRVEGDGPIASWAQHGG</sequence>
<gene>
    <name evidence="1" type="ORF">AVDCRST_MAG88-3823</name>
</gene>
<dbReference type="AlphaFoldDB" id="A0A6J4VR33"/>
<protein>
    <recommendedName>
        <fullName evidence="2">NAD(P)-binding domain-containing protein</fullName>
    </recommendedName>
</protein>
<dbReference type="EMBL" id="CADCWM010000934">
    <property type="protein sequence ID" value="CAA9585122.1"/>
    <property type="molecule type" value="Genomic_DNA"/>
</dbReference>